<dbReference type="RefSeq" id="WP_133504282.1">
    <property type="nucleotide sequence ID" value="NZ_SNXC01000013.1"/>
</dbReference>
<dbReference type="Pfam" id="PF07696">
    <property type="entry name" value="7TMR-DISMED2"/>
    <property type="match status" value="1"/>
</dbReference>
<feature type="transmembrane region" description="Helical" evidence="1">
    <location>
        <begin position="281"/>
        <end position="298"/>
    </location>
</feature>
<dbReference type="PANTHER" id="PTHR33121:SF79">
    <property type="entry name" value="CYCLIC DI-GMP PHOSPHODIESTERASE PDED-RELATED"/>
    <property type="match status" value="1"/>
</dbReference>
<evidence type="ECO:0000256" key="1">
    <source>
        <dbReference type="SAM" id="Phobius"/>
    </source>
</evidence>
<keyword evidence="1" id="KW-0472">Membrane</keyword>
<dbReference type="SMART" id="SM00052">
    <property type="entry name" value="EAL"/>
    <property type="match status" value="1"/>
</dbReference>
<keyword evidence="1" id="KW-1133">Transmembrane helix</keyword>
<dbReference type="InterPro" id="IPR011622">
    <property type="entry name" value="7TMR_DISM_rcpt_extracell_dom2"/>
</dbReference>
<evidence type="ECO:0000313" key="3">
    <source>
        <dbReference type="EMBL" id="TDO96781.1"/>
    </source>
</evidence>
<organism evidence="3 4">
    <name type="scientific">Marinomonas balearica</name>
    <dbReference type="NCBI Taxonomy" id="491947"/>
    <lineage>
        <taxon>Bacteria</taxon>
        <taxon>Pseudomonadati</taxon>
        <taxon>Pseudomonadota</taxon>
        <taxon>Gammaproteobacteria</taxon>
        <taxon>Oceanospirillales</taxon>
        <taxon>Oceanospirillaceae</taxon>
        <taxon>Marinomonas</taxon>
    </lineage>
</organism>
<gene>
    <name evidence="3" type="ORF">DFP79_2549</name>
</gene>
<comment type="caution">
    <text evidence="3">The sequence shown here is derived from an EMBL/GenBank/DDBJ whole genome shotgun (WGS) entry which is preliminary data.</text>
</comment>
<keyword evidence="4" id="KW-1185">Reference proteome</keyword>
<feature type="domain" description="EAL" evidence="2">
    <location>
        <begin position="598"/>
        <end position="852"/>
    </location>
</feature>
<accession>A0A4R6M5Z1</accession>
<dbReference type="InterPro" id="IPR011623">
    <property type="entry name" value="7TMR_DISM_rcpt_extracell_dom1"/>
</dbReference>
<dbReference type="InterPro" id="IPR001633">
    <property type="entry name" value="EAL_dom"/>
</dbReference>
<dbReference type="Proteomes" id="UP000294656">
    <property type="component" value="Unassembled WGS sequence"/>
</dbReference>
<reference evidence="3 4" key="1">
    <citation type="submission" date="2019-03" db="EMBL/GenBank/DDBJ databases">
        <title>Genomic Encyclopedia of Type Strains, Phase III (KMG-III): the genomes of soil and plant-associated and newly described type strains.</title>
        <authorList>
            <person name="Whitman W."/>
        </authorList>
    </citation>
    <scope>NUCLEOTIDE SEQUENCE [LARGE SCALE GENOMIC DNA]</scope>
    <source>
        <strain evidence="3 4">CECT 7378</strain>
    </source>
</reference>
<dbReference type="CDD" id="cd01948">
    <property type="entry name" value="EAL"/>
    <property type="match status" value="1"/>
</dbReference>
<dbReference type="Gene3D" id="3.30.70.270">
    <property type="match status" value="1"/>
</dbReference>
<feature type="transmembrane region" description="Helical" evidence="1">
    <location>
        <begin position="178"/>
        <end position="202"/>
    </location>
</feature>
<dbReference type="SMART" id="SM00267">
    <property type="entry name" value="GGDEF"/>
    <property type="match status" value="1"/>
</dbReference>
<dbReference type="OrthoDB" id="6279314at2"/>
<dbReference type="Gene3D" id="3.20.20.450">
    <property type="entry name" value="EAL domain"/>
    <property type="match status" value="1"/>
</dbReference>
<keyword evidence="1" id="KW-0812">Transmembrane</keyword>
<dbReference type="InterPro" id="IPR035919">
    <property type="entry name" value="EAL_sf"/>
</dbReference>
<dbReference type="SUPFAM" id="SSF141868">
    <property type="entry name" value="EAL domain-like"/>
    <property type="match status" value="1"/>
</dbReference>
<proteinExistence type="predicted"/>
<dbReference type="Gene3D" id="2.60.40.2380">
    <property type="match status" value="1"/>
</dbReference>
<dbReference type="PROSITE" id="PS50883">
    <property type="entry name" value="EAL"/>
    <property type="match status" value="1"/>
</dbReference>
<name>A0A4R6M5Z1_9GAMM</name>
<protein>
    <submittedName>
        <fullName evidence="3">Diguanylate cyclase/phosphodiesterase</fullName>
    </submittedName>
</protein>
<dbReference type="Pfam" id="PF00563">
    <property type="entry name" value="EAL"/>
    <property type="match status" value="1"/>
</dbReference>
<dbReference type="InterPro" id="IPR050706">
    <property type="entry name" value="Cyclic-di-GMP_PDE-like"/>
</dbReference>
<dbReference type="InterPro" id="IPR043128">
    <property type="entry name" value="Rev_trsase/Diguanyl_cyclase"/>
</dbReference>
<feature type="transmembrane region" description="Helical" evidence="1">
    <location>
        <begin position="241"/>
        <end position="261"/>
    </location>
</feature>
<evidence type="ECO:0000313" key="4">
    <source>
        <dbReference type="Proteomes" id="UP000294656"/>
    </source>
</evidence>
<dbReference type="PANTHER" id="PTHR33121">
    <property type="entry name" value="CYCLIC DI-GMP PHOSPHODIESTERASE PDEF"/>
    <property type="match status" value="1"/>
</dbReference>
<feature type="transmembrane region" description="Helical" evidence="1">
    <location>
        <begin position="209"/>
        <end position="235"/>
    </location>
</feature>
<feature type="transmembrane region" description="Helical" evidence="1">
    <location>
        <begin position="304"/>
        <end position="322"/>
    </location>
</feature>
<dbReference type="EMBL" id="SNXC01000013">
    <property type="protein sequence ID" value="TDO96781.1"/>
    <property type="molecule type" value="Genomic_DNA"/>
</dbReference>
<dbReference type="InterPro" id="IPR000160">
    <property type="entry name" value="GGDEF_dom"/>
</dbReference>
<evidence type="ECO:0000259" key="2">
    <source>
        <dbReference type="PROSITE" id="PS50883"/>
    </source>
</evidence>
<feature type="transmembrane region" description="Helical" evidence="1">
    <location>
        <begin position="7"/>
        <end position="24"/>
    </location>
</feature>
<dbReference type="Pfam" id="PF07695">
    <property type="entry name" value="7TMR-DISM_7TM"/>
    <property type="match status" value="1"/>
</dbReference>
<sequence length="859" mass="97339">MLKPKTLIYYLATLLFAVLIWSWSASFQHASIQSVENVSGNPLYAFDSESVEYINQPTTPSWQRSNNNSFSFGYRSGSAWLKFELPSIAKNDQYLLLDYALLDHVKVVRTFSDGHSEVWETGDKSKFSSRYFPSEKFLFPLSPDDRQSELLVGVSSEGALKIPLFITDKLGEIKRAQYANLLIGCYIGYMLLMLVTSLIISVTTTEKRFVLYGVYVACIALLNLQLSGFLFQWVWPNYPNINGFLTLFFIYLSVFFQLAFVESYLNSSRGLLYKISKGVKWLSLAALMLTVMPDSYSFLSRLGIGFLLVACLLSVILTFNSMRRSRNVDTSLKYFLCGWLVMLVGLFTSTLSTLGVLPPYPVLNNAAAMSSVLEVFFLLAALFERYNQEHKEKFALTIKSLKASEERAKVERNLVFQATHDPLSDLPKKDILFNNWPRIIQSVPEQSSLVAMIVHFDGYYDQVLAFGHQIADEMVKHLHFRAMRYAQDRRNFVPIDLDWTLKKVAVLDSHDLCLISIALDPMIENTLITEMHHTLSESIVVNGLSLEVDLTIGVCRHRPGDVVQNLIRRGQVASKEASERRINSLRYSDKMGLDPEYSGRLLIKFKKALENDLLQVWFQPQINTDDGSIRGAEALLRWNDDEYGWVSPELIIPFVEQSSLIGALTDYVTRKACVFVEEYSQNFNKQIQIAINLSARNLDDERLAHRIGGILVEYNVPEHNVTLEVTETAFLGDSPQSKTTFAQLAALGVKVALDDFGTGYSSLSYLHELSFSEIKIDKSFLADFEHNERSLSLVKVAVNLGKELNMDVVAEGVETKLIEVKLKSIGCTICQGFYYGRPMSKEQFIEWAFAFDNNGSIIE</sequence>
<feature type="transmembrane region" description="Helical" evidence="1">
    <location>
        <begin position="334"/>
        <end position="357"/>
    </location>
</feature>
<dbReference type="AlphaFoldDB" id="A0A4R6M5Z1"/>
<dbReference type="GO" id="GO:0071111">
    <property type="term" value="F:cyclic-guanylate-specific phosphodiesterase activity"/>
    <property type="evidence" value="ECO:0007669"/>
    <property type="project" value="InterPro"/>
</dbReference>